<dbReference type="PANTHER" id="PTHR46481:SF10">
    <property type="entry name" value="ZINC FINGER BED DOMAIN-CONTAINING PROTEIN 39"/>
    <property type="match status" value="1"/>
</dbReference>
<comment type="caution">
    <text evidence="6">The sequence shown here is derived from an EMBL/GenBank/DDBJ whole genome shotgun (WGS) entry which is preliminary data.</text>
</comment>
<reference evidence="6" key="1">
    <citation type="submission" date="2023-03" db="EMBL/GenBank/DDBJ databases">
        <title>Massive genome expansion in bonnet fungi (Mycena s.s.) driven by repeated elements and novel gene families across ecological guilds.</title>
        <authorList>
            <consortium name="Lawrence Berkeley National Laboratory"/>
            <person name="Harder C.B."/>
            <person name="Miyauchi S."/>
            <person name="Viragh M."/>
            <person name="Kuo A."/>
            <person name="Thoen E."/>
            <person name="Andreopoulos B."/>
            <person name="Lu D."/>
            <person name="Skrede I."/>
            <person name="Drula E."/>
            <person name="Henrissat B."/>
            <person name="Morin E."/>
            <person name="Kohler A."/>
            <person name="Barry K."/>
            <person name="LaButti K."/>
            <person name="Morin E."/>
            <person name="Salamov A."/>
            <person name="Lipzen A."/>
            <person name="Mereny Z."/>
            <person name="Hegedus B."/>
            <person name="Baldrian P."/>
            <person name="Stursova M."/>
            <person name="Weitz H."/>
            <person name="Taylor A."/>
            <person name="Grigoriev I.V."/>
            <person name="Nagy L.G."/>
            <person name="Martin F."/>
            <person name="Kauserud H."/>
        </authorList>
    </citation>
    <scope>NUCLEOTIDE SEQUENCE</scope>
    <source>
        <strain evidence="6">CBHHK188m</strain>
    </source>
</reference>
<evidence type="ECO:0008006" key="8">
    <source>
        <dbReference type="Google" id="ProtNLM"/>
    </source>
</evidence>
<evidence type="ECO:0000313" key="6">
    <source>
        <dbReference type="EMBL" id="KAJ7724493.1"/>
    </source>
</evidence>
<evidence type="ECO:0000256" key="4">
    <source>
        <dbReference type="ARBA" id="ARBA00022833"/>
    </source>
</evidence>
<evidence type="ECO:0000256" key="2">
    <source>
        <dbReference type="ARBA" id="ARBA00022723"/>
    </source>
</evidence>
<organism evidence="6 7">
    <name type="scientific">Mycena maculata</name>
    <dbReference type="NCBI Taxonomy" id="230809"/>
    <lineage>
        <taxon>Eukaryota</taxon>
        <taxon>Fungi</taxon>
        <taxon>Dikarya</taxon>
        <taxon>Basidiomycota</taxon>
        <taxon>Agaricomycotina</taxon>
        <taxon>Agaricomycetes</taxon>
        <taxon>Agaricomycetidae</taxon>
        <taxon>Agaricales</taxon>
        <taxon>Marasmiineae</taxon>
        <taxon>Mycenaceae</taxon>
        <taxon>Mycena</taxon>
    </lineage>
</organism>
<keyword evidence="3" id="KW-0863">Zinc-finger</keyword>
<comment type="subcellular location">
    <subcellularLocation>
        <location evidence="1">Nucleus</location>
    </subcellularLocation>
</comment>
<dbReference type="EMBL" id="JARJLG010000238">
    <property type="protein sequence ID" value="KAJ7724493.1"/>
    <property type="molecule type" value="Genomic_DNA"/>
</dbReference>
<dbReference type="InterPro" id="IPR012337">
    <property type="entry name" value="RNaseH-like_sf"/>
</dbReference>
<dbReference type="AlphaFoldDB" id="A0AAD7HPC0"/>
<accession>A0AAD7HPC0</accession>
<keyword evidence="7" id="KW-1185">Reference proteome</keyword>
<evidence type="ECO:0000256" key="1">
    <source>
        <dbReference type="ARBA" id="ARBA00004123"/>
    </source>
</evidence>
<dbReference type="Proteomes" id="UP001215280">
    <property type="component" value="Unassembled WGS sequence"/>
</dbReference>
<dbReference type="PANTHER" id="PTHR46481">
    <property type="entry name" value="ZINC FINGER BED DOMAIN-CONTAINING PROTEIN 4"/>
    <property type="match status" value="1"/>
</dbReference>
<keyword evidence="2" id="KW-0479">Metal-binding</keyword>
<keyword evidence="5" id="KW-0539">Nucleus</keyword>
<dbReference type="SUPFAM" id="SSF53098">
    <property type="entry name" value="Ribonuclease H-like"/>
    <property type="match status" value="1"/>
</dbReference>
<evidence type="ECO:0000313" key="7">
    <source>
        <dbReference type="Proteomes" id="UP001215280"/>
    </source>
</evidence>
<evidence type="ECO:0000256" key="3">
    <source>
        <dbReference type="ARBA" id="ARBA00022771"/>
    </source>
</evidence>
<evidence type="ECO:0000256" key="5">
    <source>
        <dbReference type="ARBA" id="ARBA00023242"/>
    </source>
</evidence>
<gene>
    <name evidence="6" type="ORF">DFH07DRAFT_946374</name>
</gene>
<dbReference type="InterPro" id="IPR052035">
    <property type="entry name" value="ZnF_BED_domain_contain"/>
</dbReference>
<proteinExistence type="predicted"/>
<protein>
    <recommendedName>
        <fullName evidence="8">HAT C-terminal dimerisation domain-containing protein</fullName>
    </recommendedName>
</protein>
<name>A0AAD7HPC0_9AGAR</name>
<keyword evidence="4" id="KW-0862">Zinc</keyword>
<dbReference type="GO" id="GO:0005634">
    <property type="term" value="C:nucleus"/>
    <property type="evidence" value="ECO:0007669"/>
    <property type="project" value="UniProtKB-SubCell"/>
</dbReference>
<dbReference type="GO" id="GO:0008270">
    <property type="term" value="F:zinc ion binding"/>
    <property type="evidence" value="ECO:0007669"/>
    <property type="project" value="UniProtKB-KW"/>
</dbReference>
<sequence>MVLEFIRLDSRHTGKYLALKLHECLEKYGLSKKMVLSFFTKQATCKKRTVKVAVSATQVEEVVLDGTPPDQEDADLAHLLDKDAAEHESLRNQLPDGTARNEHDTAVVCSLAWKLHDSAPVTFSFAKLVDADKTIVSQTLARRCASRWNSDYDSLDTTLILEQPVRKLLKEKDLNLKAFKLTDAQWNLAADLHDILEVFFIPSYSGGLVLDKYIDLVPNCEAYKFSIAQTPTPAPQVAPWGHVRHRFGDATDLEPPAPSQIPNDINSYLNTPPLASLNGKTVLQYWAAERAAQLDLAEMALTFCSAPATTVDGERSFLEGRNQCGWNQESMSPDIPRADERWVLVRSTLLQHGHG</sequence>